<evidence type="ECO:0000313" key="17">
    <source>
        <dbReference type="Proteomes" id="UP000192783"/>
    </source>
</evidence>
<dbReference type="GO" id="GO:0005737">
    <property type="term" value="C:cytoplasm"/>
    <property type="evidence" value="ECO:0007669"/>
    <property type="project" value="UniProtKB-SubCell"/>
</dbReference>
<evidence type="ECO:0000256" key="7">
    <source>
        <dbReference type="ARBA" id="ARBA00022840"/>
    </source>
</evidence>
<keyword evidence="4 10" id="KW-0808">Transferase</keyword>
<dbReference type="OrthoDB" id="9801686at2"/>
<feature type="domain" description="S-adenosylmethionine synthetase C-terminal" evidence="15">
    <location>
        <begin position="237"/>
        <end position="376"/>
    </location>
</feature>
<evidence type="ECO:0000256" key="12">
    <source>
        <dbReference type="RuleBase" id="RU004462"/>
    </source>
</evidence>
<keyword evidence="8 10" id="KW-0460">Magnesium</keyword>
<organism evidence="16 17">
    <name type="scientific">Desulfacinum hydrothermale DSM 13146</name>
    <dbReference type="NCBI Taxonomy" id="1121390"/>
    <lineage>
        <taxon>Bacteria</taxon>
        <taxon>Pseudomonadati</taxon>
        <taxon>Thermodesulfobacteriota</taxon>
        <taxon>Syntrophobacteria</taxon>
        <taxon>Syntrophobacterales</taxon>
        <taxon>Syntrophobacteraceae</taxon>
        <taxon>Desulfacinum</taxon>
    </lineage>
</organism>
<feature type="domain" description="S-adenosylmethionine synthetase central" evidence="14">
    <location>
        <begin position="118"/>
        <end position="235"/>
    </location>
</feature>
<comment type="cofactor">
    <cofactor evidence="10">
        <name>Mg(2+)</name>
        <dbReference type="ChEBI" id="CHEBI:18420"/>
    </cofactor>
    <text evidence="10">Binds 2 divalent ions per subunit.</text>
</comment>
<dbReference type="SUPFAM" id="SSF55973">
    <property type="entry name" value="S-adenosylmethionine synthetase"/>
    <property type="match status" value="3"/>
</dbReference>
<dbReference type="InterPro" id="IPR022630">
    <property type="entry name" value="S-AdoMet_synt_C"/>
</dbReference>
<dbReference type="InterPro" id="IPR022631">
    <property type="entry name" value="ADOMET_SYNTHASE_CS"/>
</dbReference>
<evidence type="ECO:0000259" key="13">
    <source>
        <dbReference type="Pfam" id="PF00438"/>
    </source>
</evidence>
<dbReference type="AlphaFoldDB" id="A0A1W1XKC1"/>
<accession>A0A1W1XKC1</accession>
<dbReference type="PROSITE" id="PS00376">
    <property type="entry name" value="ADOMET_SYNTHASE_1"/>
    <property type="match status" value="1"/>
</dbReference>
<feature type="binding site" description="in other chain" evidence="10">
    <location>
        <begin position="234"/>
        <end position="235"/>
    </location>
    <ligand>
        <name>ATP</name>
        <dbReference type="ChEBI" id="CHEBI:30616"/>
        <note>ligand shared between two neighboring subunits</note>
    </ligand>
</feature>
<evidence type="ECO:0000256" key="6">
    <source>
        <dbReference type="ARBA" id="ARBA00022741"/>
    </source>
</evidence>
<gene>
    <name evidence="10" type="primary">metK</name>
    <name evidence="16" type="ORF">SAMN02746041_01974</name>
</gene>
<evidence type="ECO:0000256" key="1">
    <source>
        <dbReference type="ARBA" id="ARBA00005224"/>
    </source>
</evidence>
<dbReference type="PANTHER" id="PTHR11964">
    <property type="entry name" value="S-ADENOSYLMETHIONINE SYNTHETASE"/>
    <property type="match status" value="1"/>
</dbReference>
<evidence type="ECO:0000256" key="11">
    <source>
        <dbReference type="RuleBase" id="RU000542"/>
    </source>
</evidence>
<proteinExistence type="inferred from homology"/>
<dbReference type="HAMAP" id="MF_00086">
    <property type="entry name" value="S_AdoMet_synth1"/>
    <property type="match status" value="1"/>
</dbReference>
<dbReference type="EMBL" id="FWXF01000009">
    <property type="protein sequence ID" value="SMC24267.1"/>
    <property type="molecule type" value="Genomic_DNA"/>
</dbReference>
<evidence type="ECO:0000256" key="10">
    <source>
        <dbReference type="HAMAP-Rule" id="MF_00086"/>
    </source>
</evidence>
<dbReference type="InterPro" id="IPR022629">
    <property type="entry name" value="S-AdoMet_synt_central"/>
</dbReference>
<evidence type="ECO:0000256" key="9">
    <source>
        <dbReference type="ARBA" id="ARBA00022958"/>
    </source>
</evidence>
<dbReference type="Pfam" id="PF02772">
    <property type="entry name" value="S-AdoMet_synt_M"/>
    <property type="match status" value="1"/>
</dbReference>
<evidence type="ECO:0000256" key="5">
    <source>
        <dbReference type="ARBA" id="ARBA00022723"/>
    </source>
</evidence>
<feature type="binding site" description="in other chain" evidence="10">
    <location>
        <begin position="249"/>
        <end position="250"/>
    </location>
    <ligand>
        <name>ATP</name>
        <dbReference type="ChEBI" id="CHEBI:30616"/>
        <note>ligand shared between two neighboring subunits</note>
    </ligand>
</feature>
<feature type="binding site" evidence="10">
    <location>
        <position position="19"/>
    </location>
    <ligand>
        <name>Mg(2+)</name>
        <dbReference type="ChEBI" id="CHEBI:18420"/>
    </ligand>
</feature>
<dbReference type="STRING" id="1121390.SAMN02746041_01974"/>
<feature type="binding site" description="in other chain" evidence="10">
    <location>
        <position position="58"/>
    </location>
    <ligand>
        <name>L-methionine</name>
        <dbReference type="ChEBI" id="CHEBI:57844"/>
        <note>ligand shared between two neighboring subunits</note>
    </ligand>
</feature>
<keyword evidence="10" id="KW-0963">Cytoplasm</keyword>
<keyword evidence="9 10" id="KW-0630">Potassium</keyword>
<comment type="cofactor">
    <cofactor evidence="10">
        <name>K(+)</name>
        <dbReference type="ChEBI" id="CHEBI:29103"/>
    </cofactor>
    <text evidence="10">Binds 1 potassium ion per subunit.</text>
</comment>
<dbReference type="RefSeq" id="WP_084057703.1">
    <property type="nucleotide sequence ID" value="NZ_FWXF01000009.1"/>
</dbReference>
<dbReference type="GO" id="GO:0006556">
    <property type="term" value="P:S-adenosylmethionine biosynthetic process"/>
    <property type="evidence" value="ECO:0007669"/>
    <property type="project" value="UniProtKB-UniRule"/>
</dbReference>
<feature type="binding site" description="in other chain" evidence="10">
    <location>
        <position position="274"/>
    </location>
    <ligand>
        <name>L-methionine</name>
        <dbReference type="ChEBI" id="CHEBI:57844"/>
        <note>ligand shared between two neighboring subunits</note>
    </ligand>
</feature>
<dbReference type="EC" id="2.5.1.6" evidence="10"/>
<dbReference type="GO" id="GO:0006730">
    <property type="term" value="P:one-carbon metabolic process"/>
    <property type="evidence" value="ECO:0007669"/>
    <property type="project" value="UniProtKB-KW"/>
</dbReference>
<sequence length="392" mass="42804">MSMSSFLFTSESVTEGHPDKVADRISDSILDAILTEDKTARVACETLVTTGLAFVSGEITTSAWVDIPEIVRHTIRDIGYNDSAMGFDWATCAVVSSIDKQSPDIAIGVNEGEGLFDEQGAGDQGLMFGFACNETPVLMPMPIYYAHRITRKLAEVRKNGVLDFLRPDGKSQVTIEYVDHKPVRVDTVVVAAQHTPEASYKTIQEGIIEEVIKKVIPEELMDDKTRFFINSTGRFVVGGPMGDCGLTGRKIIVDTYGGQGSHGGGCFSGKDPSKVDRSASYMGRYVAKNIVAAGLADRVEVQVAYSIGVPEPVSLMIDSFGTAKIPPDEIAKIVREVFSFKPANMIRELKLLRPIFKKTSCYGHFGRNDPDFTWEKTDKVDILLEKAGKLGA</sequence>
<comment type="subcellular location">
    <subcellularLocation>
        <location evidence="10 11">Cytoplasm</location>
    </subcellularLocation>
</comment>
<dbReference type="GO" id="GO:0004478">
    <property type="term" value="F:methionine adenosyltransferase activity"/>
    <property type="evidence" value="ECO:0007669"/>
    <property type="project" value="UniProtKB-UniRule"/>
</dbReference>
<dbReference type="UniPathway" id="UPA00315">
    <property type="reaction ID" value="UER00080"/>
</dbReference>
<feature type="binding site" evidence="10">
    <location>
        <position position="270"/>
    </location>
    <ligand>
        <name>ATP</name>
        <dbReference type="ChEBI" id="CHEBI:30616"/>
        <note>ligand shared between two neighboring subunits</note>
    </ligand>
</feature>
<dbReference type="Pfam" id="PF02773">
    <property type="entry name" value="S-AdoMet_synt_C"/>
    <property type="match status" value="1"/>
</dbReference>
<dbReference type="InterPro" id="IPR022628">
    <property type="entry name" value="S-AdoMet_synt_N"/>
</dbReference>
<evidence type="ECO:0000256" key="8">
    <source>
        <dbReference type="ARBA" id="ARBA00022842"/>
    </source>
</evidence>
<protein>
    <recommendedName>
        <fullName evidence="10">S-adenosylmethionine synthase</fullName>
        <shortName evidence="10">AdoMet synthase</shortName>
        <ecNumber evidence="10">2.5.1.6</ecNumber>
    </recommendedName>
    <alternativeName>
        <fullName evidence="10">MAT</fullName>
    </alternativeName>
    <alternativeName>
        <fullName evidence="10">Methionine adenosyltransferase</fullName>
    </alternativeName>
</protein>
<evidence type="ECO:0000256" key="3">
    <source>
        <dbReference type="ARBA" id="ARBA00022563"/>
    </source>
</evidence>
<comment type="subunit">
    <text evidence="10">Homotetramer; dimer of dimers.</text>
</comment>
<feature type="binding site" description="in other chain" evidence="10">
    <location>
        <position position="17"/>
    </location>
    <ligand>
        <name>ATP</name>
        <dbReference type="ChEBI" id="CHEBI:30616"/>
        <note>ligand shared between two neighboring subunits</note>
    </ligand>
</feature>
<dbReference type="GO" id="GO:0000287">
    <property type="term" value="F:magnesium ion binding"/>
    <property type="evidence" value="ECO:0007669"/>
    <property type="project" value="UniProtKB-UniRule"/>
</dbReference>
<comment type="catalytic activity">
    <reaction evidence="10">
        <text>L-methionine + ATP + H2O = S-adenosyl-L-methionine + phosphate + diphosphate</text>
        <dbReference type="Rhea" id="RHEA:21080"/>
        <dbReference type="ChEBI" id="CHEBI:15377"/>
        <dbReference type="ChEBI" id="CHEBI:30616"/>
        <dbReference type="ChEBI" id="CHEBI:33019"/>
        <dbReference type="ChEBI" id="CHEBI:43474"/>
        <dbReference type="ChEBI" id="CHEBI:57844"/>
        <dbReference type="ChEBI" id="CHEBI:59789"/>
        <dbReference type="EC" id="2.5.1.6"/>
    </reaction>
</comment>
<comment type="function">
    <text evidence="10">Catalyzes the formation of S-adenosylmethionine (AdoMet) from methionine and ATP. The overall synthetic reaction is composed of two sequential steps, AdoMet formation and the subsequent tripolyphosphate hydrolysis which occurs prior to release of AdoMet from the enzyme.</text>
</comment>
<dbReference type="Gene3D" id="3.30.300.10">
    <property type="match status" value="3"/>
</dbReference>
<keyword evidence="7 10" id="KW-0067">ATP-binding</keyword>
<dbReference type="GO" id="GO:0005524">
    <property type="term" value="F:ATP binding"/>
    <property type="evidence" value="ECO:0007669"/>
    <property type="project" value="UniProtKB-UniRule"/>
</dbReference>
<dbReference type="PIRSF" id="PIRSF000497">
    <property type="entry name" value="MAT"/>
    <property type="match status" value="1"/>
</dbReference>
<feature type="binding site" evidence="10">
    <location>
        <position position="45"/>
    </location>
    <ligand>
        <name>K(+)</name>
        <dbReference type="ChEBI" id="CHEBI:29103"/>
    </ligand>
</feature>
<keyword evidence="5 10" id="KW-0479">Metal-binding</keyword>
<dbReference type="NCBIfam" id="TIGR01034">
    <property type="entry name" value="metK"/>
    <property type="match status" value="1"/>
</dbReference>
<evidence type="ECO:0000256" key="4">
    <source>
        <dbReference type="ARBA" id="ARBA00022679"/>
    </source>
</evidence>
<dbReference type="PROSITE" id="PS00377">
    <property type="entry name" value="ADOMET_SYNTHASE_2"/>
    <property type="match status" value="1"/>
</dbReference>
<comment type="pathway">
    <text evidence="1 10">Amino-acid biosynthesis; S-adenosyl-L-methionine biosynthesis; S-adenosyl-L-methionine from L-methionine: step 1/1.</text>
</comment>
<dbReference type="Pfam" id="PF00438">
    <property type="entry name" value="S-AdoMet_synt_N"/>
    <property type="match status" value="1"/>
</dbReference>
<feature type="region of interest" description="Flexible loop" evidence="10">
    <location>
        <begin position="101"/>
        <end position="111"/>
    </location>
</feature>
<feature type="binding site" evidence="10">
    <location>
        <position position="243"/>
    </location>
    <ligand>
        <name>ATP</name>
        <dbReference type="ChEBI" id="CHEBI:30616"/>
        <note>ligand shared between two neighboring subunits</note>
    </ligand>
</feature>
<evidence type="ECO:0000259" key="14">
    <source>
        <dbReference type="Pfam" id="PF02772"/>
    </source>
</evidence>
<evidence type="ECO:0000256" key="2">
    <source>
        <dbReference type="ARBA" id="ARBA00009685"/>
    </source>
</evidence>
<comment type="similarity">
    <text evidence="2 10 12">Belongs to the AdoMet synthase family.</text>
</comment>
<reference evidence="16 17" key="1">
    <citation type="submission" date="2017-04" db="EMBL/GenBank/DDBJ databases">
        <authorList>
            <person name="Afonso C.L."/>
            <person name="Miller P.J."/>
            <person name="Scott M.A."/>
            <person name="Spackman E."/>
            <person name="Goraichik I."/>
            <person name="Dimitrov K.M."/>
            <person name="Suarez D.L."/>
            <person name="Swayne D.E."/>
        </authorList>
    </citation>
    <scope>NUCLEOTIDE SEQUENCE [LARGE SCALE GENOMIC DNA]</scope>
    <source>
        <strain evidence="16 17">DSM 13146</strain>
    </source>
</reference>
<name>A0A1W1XKC1_9BACT</name>
<feature type="binding site" description="in other chain" evidence="10">
    <location>
        <position position="101"/>
    </location>
    <ligand>
        <name>L-methionine</name>
        <dbReference type="ChEBI" id="CHEBI:57844"/>
        <note>ligand shared between two neighboring subunits</note>
    </ligand>
</feature>
<dbReference type="CDD" id="cd18079">
    <property type="entry name" value="S-AdoMet_synt"/>
    <property type="match status" value="1"/>
</dbReference>
<feature type="binding site" description="in other chain" evidence="10">
    <location>
        <begin position="168"/>
        <end position="170"/>
    </location>
    <ligand>
        <name>ATP</name>
        <dbReference type="ChEBI" id="CHEBI:30616"/>
        <note>ligand shared between two neighboring subunits</note>
    </ligand>
</feature>
<dbReference type="InterPro" id="IPR002133">
    <property type="entry name" value="S-AdoMet_synthetase"/>
</dbReference>
<keyword evidence="3 10" id="KW-0554">One-carbon metabolism</keyword>
<comment type="caution">
    <text evidence="10">Lacks conserved residue(s) required for the propagation of feature annotation.</text>
</comment>
<dbReference type="InterPro" id="IPR022636">
    <property type="entry name" value="S-AdoMet_synthetase_sfam"/>
</dbReference>
<feature type="binding site" evidence="10">
    <location>
        <position position="243"/>
    </location>
    <ligand>
        <name>L-methionine</name>
        <dbReference type="ChEBI" id="CHEBI:57844"/>
        <note>ligand shared between two neighboring subunits</note>
    </ligand>
</feature>
<evidence type="ECO:0000259" key="15">
    <source>
        <dbReference type="Pfam" id="PF02773"/>
    </source>
</evidence>
<feature type="domain" description="S-adenosylmethionine synthetase N-terminal" evidence="13">
    <location>
        <begin position="6"/>
        <end position="103"/>
    </location>
</feature>
<dbReference type="Proteomes" id="UP000192783">
    <property type="component" value="Unassembled WGS sequence"/>
</dbReference>
<evidence type="ECO:0000313" key="16">
    <source>
        <dbReference type="EMBL" id="SMC24267.1"/>
    </source>
</evidence>
<keyword evidence="17" id="KW-1185">Reference proteome</keyword>
<dbReference type="FunFam" id="3.30.300.10:FF:000003">
    <property type="entry name" value="S-adenosylmethionine synthase"/>
    <property type="match status" value="1"/>
</dbReference>
<keyword evidence="6 10" id="KW-0547">Nucleotide-binding</keyword>